<dbReference type="NCBIfam" id="NF005884">
    <property type="entry name" value="PRK07846.1"/>
    <property type="match status" value="1"/>
</dbReference>
<dbReference type="PIRSF" id="PIRSF000350">
    <property type="entry name" value="Mercury_reductase_MerA"/>
    <property type="match status" value="1"/>
</dbReference>
<evidence type="ECO:0000313" key="14">
    <source>
        <dbReference type="EMBL" id="RRD49439.1"/>
    </source>
</evidence>
<feature type="binding site" evidence="9">
    <location>
        <begin position="176"/>
        <end position="183"/>
    </location>
    <ligand>
        <name>NAD(+)</name>
        <dbReference type="ChEBI" id="CHEBI:57540"/>
    </ligand>
</feature>
<name>A0A3P1WS26_9ACTN</name>
<dbReference type="InterPro" id="IPR036188">
    <property type="entry name" value="FAD/NAD-bd_sf"/>
</dbReference>
<feature type="binding site" evidence="9">
    <location>
        <position position="49"/>
    </location>
    <ligand>
        <name>FAD</name>
        <dbReference type="ChEBI" id="CHEBI:57692"/>
    </ligand>
</feature>
<keyword evidence="9" id="KW-0520">NAD</keyword>
<gene>
    <name evidence="14" type="ORF">EII35_08185</name>
</gene>
<dbReference type="Gene3D" id="3.50.50.60">
    <property type="entry name" value="FAD/NAD(P)-binding domain"/>
    <property type="match status" value="2"/>
</dbReference>
<evidence type="ECO:0000259" key="12">
    <source>
        <dbReference type="Pfam" id="PF02852"/>
    </source>
</evidence>
<dbReference type="PANTHER" id="PTHR43014:SF4">
    <property type="entry name" value="PYRIDINE NUCLEOTIDE-DISULFIDE OXIDOREDUCTASE RCLA-RELATED"/>
    <property type="match status" value="1"/>
</dbReference>
<dbReference type="GO" id="GO:0050627">
    <property type="term" value="F:mycothione reductase [NAD(P)H] activity"/>
    <property type="evidence" value="ECO:0007669"/>
    <property type="project" value="UniProtKB-EC"/>
</dbReference>
<feature type="disulfide bond" description="Redox-active" evidence="10">
    <location>
        <begin position="40"/>
        <end position="45"/>
    </location>
</feature>
<dbReference type="SUPFAM" id="SSF51905">
    <property type="entry name" value="FAD/NAD(P)-binding domain"/>
    <property type="match status" value="1"/>
</dbReference>
<organism evidence="14 15">
    <name type="scientific">Arachnia propionica</name>
    <dbReference type="NCBI Taxonomy" id="1750"/>
    <lineage>
        <taxon>Bacteria</taxon>
        <taxon>Bacillati</taxon>
        <taxon>Actinomycetota</taxon>
        <taxon>Actinomycetes</taxon>
        <taxon>Propionibacteriales</taxon>
        <taxon>Propionibacteriaceae</taxon>
        <taxon>Arachnia</taxon>
    </lineage>
</organism>
<dbReference type="PROSITE" id="PS00076">
    <property type="entry name" value="PYRIDINE_REDOX_1"/>
    <property type="match status" value="1"/>
</dbReference>
<evidence type="ECO:0000256" key="10">
    <source>
        <dbReference type="PIRSR" id="PIRSR000350-4"/>
    </source>
</evidence>
<dbReference type="InterPro" id="IPR016156">
    <property type="entry name" value="FAD/NAD-linked_Rdtase_dimer_sf"/>
</dbReference>
<protein>
    <submittedName>
        <fullName evidence="14">Mycothione reductase</fullName>
        <ecNumber evidence="14">1.8.1.15</ecNumber>
    </submittedName>
</protein>
<dbReference type="InterPro" id="IPR001100">
    <property type="entry name" value="Pyr_nuc-diS_OxRdtase"/>
</dbReference>
<evidence type="ECO:0000256" key="9">
    <source>
        <dbReference type="PIRSR" id="PIRSR000350-3"/>
    </source>
</evidence>
<feature type="active site" description="Proton acceptor" evidence="8">
    <location>
        <position position="444"/>
    </location>
</feature>
<dbReference type="PRINTS" id="PR00368">
    <property type="entry name" value="FADPNR"/>
</dbReference>
<evidence type="ECO:0000259" key="13">
    <source>
        <dbReference type="Pfam" id="PF07992"/>
    </source>
</evidence>
<evidence type="ECO:0000256" key="8">
    <source>
        <dbReference type="PIRSR" id="PIRSR000350-2"/>
    </source>
</evidence>
<evidence type="ECO:0000256" key="7">
    <source>
        <dbReference type="ARBA" id="ARBA00023284"/>
    </source>
</evidence>
<dbReference type="PRINTS" id="PR00411">
    <property type="entry name" value="PNDRDTASEI"/>
</dbReference>
<keyword evidence="9" id="KW-0547">Nucleotide-binding</keyword>
<feature type="binding site" evidence="9">
    <location>
        <begin position="137"/>
        <end position="139"/>
    </location>
    <ligand>
        <name>FAD</name>
        <dbReference type="ChEBI" id="CHEBI:57692"/>
    </ligand>
</feature>
<dbReference type="Proteomes" id="UP000280935">
    <property type="component" value="Unassembled WGS sequence"/>
</dbReference>
<comment type="similarity">
    <text evidence="1 11">Belongs to the class-I pyridine nucleotide-disulfide oxidoreductase family.</text>
</comment>
<dbReference type="SUPFAM" id="SSF55424">
    <property type="entry name" value="FAD/NAD-linked reductases, dimerisation (C-terminal) domain"/>
    <property type="match status" value="1"/>
</dbReference>
<feature type="domain" description="FAD/NAD(P)-binding" evidence="13">
    <location>
        <begin position="4"/>
        <end position="321"/>
    </location>
</feature>
<dbReference type="RefSeq" id="WP_125227979.1">
    <property type="nucleotide sequence ID" value="NZ_RQYT01000016.1"/>
</dbReference>
<evidence type="ECO:0000256" key="1">
    <source>
        <dbReference type="ARBA" id="ARBA00007532"/>
    </source>
</evidence>
<evidence type="ECO:0000256" key="3">
    <source>
        <dbReference type="ARBA" id="ARBA00022827"/>
    </source>
</evidence>
<dbReference type="InterPro" id="IPR012999">
    <property type="entry name" value="Pyr_OxRdtase_I_AS"/>
</dbReference>
<feature type="domain" description="Pyridine nucleotide-disulphide oxidoreductase dimerisation" evidence="12">
    <location>
        <begin position="344"/>
        <end position="454"/>
    </location>
</feature>
<comment type="caution">
    <text evidence="14">The sequence shown here is derived from an EMBL/GenBank/DDBJ whole genome shotgun (WGS) entry which is preliminary data.</text>
</comment>
<dbReference type="EC" id="1.8.1.15" evidence="14"/>
<keyword evidence="3 9" id="KW-0274">FAD</keyword>
<proteinExistence type="inferred from homology"/>
<feature type="binding site" evidence="9">
    <location>
        <position position="267"/>
    </location>
    <ligand>
        <name>NAD(+)</name>
        <dbReference type="ChEBI" id="CHEBI:57540"/>
    </ligand>
</feature>
<evidence type="ECO:0000256" key="5">
    <source>
        <dbReference type="ARBA" id="ARBA00023002"/>
    </source>
</evidence>
<sequence length="471" mass="51585">MQHFDIAVIGSGSGNMMIDERFAHLEVALIEQNPVFGGTCLNRGCIPTKMFVAASEAAGAPGHAKRLGVDLELKGASWPQIRDRIFGRIDPFSEGGKDWRRRDPGVTLFEGRAEFEDPHTLRIGDVRISADRIVIATGSRPRPLDIDVAPELQEFIHTSDDVMRLPELPRRLVVLGGGFVACEFAQIFAGLGSLVTQINRSEVLLRGQDREISQAFAVEHARRVNLILNQRVSEIVEGPGGGVIVVTVDRNGIEYEYPADAVLVATGRIRNSDLNLEAAGVEADASGQIRVDAHQRTSQPHIWALGDVSSNHLLKHVANAEARTVAENLLRGEGELASSDHRYVPNAVFTDPQIATVGATEEQLRDWGATYVVSRQRYADVAYGWAQEDEGEHFVKLMADPRTWHLLGAHIIGPQASVLIQPLIQAMTFGLTVPEMARGQYWIHPALTEVVENALLGLLANHDVKEIEDGS</sequence>
<dbReference type="InterPro" id="IPR023753">
    <property type="entry name" value="FAD/NAD-binding_dom"/>
</dbReference>
<accession>A0A3P1WS26</accession>
<keyword evidence="4" id="KW-0521">NADP</keyword>
<comment type="cofactor">
    <cofactor evidence="9">
        <name>FAD</name>
        <dbReference type="ChEBI" id="CHEBI:57692"/>
    </cofactor>
    <text evidence="9">Binds 1 FAD per subunit.</text>
</comment>
<evidence type="ECO:0000256" key="2">
    <source>
        <dbReference type="ARBA" id="ARBA00022630"/>
    </source>
</evidence>
<evidence type="ECO:0000256" key="6">
    <source>
        <dbReference type="ARBA" id="ARBA00023157"/>
    </source>
</evidence>
<dbReference type="OrthoDB" id="4763248at2"/>
<keyword evidence="6" id="KW-1015">Disulfide bond</keyword>
<reference evidence="14 15" key="1">
    <citation type="submission" date="2018-11" db="EMBL/GenBank/DDBJ databases">
        <title>Genomes From Bacteria Associated with the Canine Oral Cavity: a Test Case for Automated Genome-Based Taxonomic Assignment.</title>
        <authorList>
            <person name="Coil D.A."/>
            <person name="Jospin G."/>
            <person name="Darling A.E."/>
            <person name="Wallis C."/>
            <person name="Davis I.J."/>
            <person name="Harris S."/>
            <person name="Eisen J.A."/>
            <person name="Holcombe L.J."/>
            <person name="O'Flynn C."/>
        </authorList>
    </citation>
    <scope>NUCLEOTIDE SEQUENCE [LARGE SCALE GENOMIC DNA]</scope>
    <source>
        <strain evidence="14 15">OH2822_COT-296</strain>
    </source>
</reference>
<dbReference type="Gene3D" id="3.30.390.30">
    <property type="match status" value="1"/>
</dbReference>
<evidence type="ECO:0000313" key="15">
    <source>
        <dbReference type="Proteomes" id="UP000280935"/>
    </source>
</evidence>
<feature type="binding site" evidence="9">
    <location>
        <position position="307"/>
    </location>
    <ligand>
        <name>FAD</name>
        <dbReference type="ChEBI" id="CHEBI:57692"/>
    </ligand>
</feature>
<keyword evidence="5 11" id="KW-0560">Oxidoreductase</keyword>
<keyword evidence="7 11" id="KW-0676">Redox-active center</keyword>
<keyword evidence="2 11" id="KW-0285">Flavoprotein</keyword>
<dbReference type="EMBL" id="RQYT01000016">
    <property type="protein sequence ID" value="RRD49439.1"/>
    <property type="molecule type" value="Genomic_DNA"/>
</dbReference>
<evidence type="ECO:0000256" key="11">
    <source>
        <dbReference type="RuleBase" id="RU003691"/>
    </source>
</evidence>
<dbReference type="PANTHER" id="PTHR43014">
    <property type="entry name" value="MERCURIC REDUCTASE"/>
    <property type="match status" value="1"/>
</dbReference>
<dbReference type="AlphaFoldDB" id="A0A3P1WS26"/>
<dbReference type="GO" id="GO:0050660">
    <property type="term" value="F:flavin adenine dinucleotide binding"/>
    <property type="evidence" value="ECO:0007669"/>
    <property type="project" value="TreeGrafter"/>
</dbReference>
<evidence type="ECO:0000256" key="4">
    <source>
        <dbReference type="ARBA" id="ARBA00022857"/>
    </source>
</evidence>
<dbReference type="Pfam" id="PF02852">
    <property type="entry name" value="Pyr_redox_dim"/>
    <property type="match status" value="1"/>
</dbReference>
<dbReference type="Pfam" id="PF07992">
    <property type="entry name" value="Pyr_redox_2"/>
    <property type="match status" value="1"/>
</dbReference>
<dbReference type="GO" id="GO:0003955">
    <property type="term" value="F:NAD(P)H dehydrogenase (quinone) activity"/>
    <property type="evidence" value="ECO:0007669"/>
    <property type="project" value="TreeGrafter"/>
</dbReference>
<dbReference type="InterPro" id="IPR004099">
    <property type="entry name" value="Pyr_nucl-diS_OxRdtase_dimer"/>
</dbReference>